<reference evidence="1 2" key="1">
    <citation type="submission" date="2018-09" db="EMBL/GenBank/DDBJ databases">
        <authorList>
            <consortium name="Pathogen Informatics"/>
        </authorList>
    </citation>
    <scope>NUCLEOTIDE SEQUENCE [LARGE SCALE GENOMIC DNA]</scope>
    <source>
        <strain evidence="1 2">OH-22767</strain>
    </source>
</reference>
<accession>A0A383TUV8</accession>
<dbReference type="RefSeq" id="WP_119058807.1">
    <property type="nucleotide sequence ID" value="NZ_UNSC01000001.1"/>
</dbReference>
<evidence type="ECO:0008006" key="3">
    <source>
        <dbReference type="Google" id="ProtNLM"/>
    </source>
</evidence>
<keyword evidence="2" id="KW-1185">Reference proteome</keyword>
<dbReference type="InterPro" id="IPR025634">
    <property type="entry name" value="DUF4292"/>
</dbReference>
<dbReference type="EMBL" id="UNSC01000001">
    <property type="protein sequence ID" value="SZD71137.1"/>
    <property type="molecule type" value="Genomic_DNA"/>
</dbReference>
<dbReference type="OrthoDB" id="849114at2"/>
<dbReference type="Pfam" id="PF14125">
    <property type="entry name" value="DUF4292"/>
    <property type="match status" value="1"/>
</dbReference>
<protein>
    <recommendedName>
        <fullName evidence="3">DUF4292 domain-containing protein</fullName>
    </recommendedName>
</protein>
<dbReference type="PROSITE" id="PS51257">
    <property type="entry name" value="PROKAR_LIPOPROTEIN"/>
    <property type="match status" value="1"/>
</dbReference>
<sequence length="268" mass="31139">MKRKFIFLYGFFAFFLFSCGIQKKIVKASGDVVEQSVQQFWNNYQKQLPDFKAIQIKSKLNANINKKNINVTLKLYIEKDKKIWLNASMLGVTGARALISPAGVKAYEILDRTYIDEELSYLNEQFNVDFFDYEKVQQLLLGQAPLLASLHNYEFTANEASGEYELSYKKNKALKNSNKKGEYIHSFFFDTNYRLRVIKIQDTQNQTEIIANYSEWQNLQGMNLPSVVKILINSQKPGAIELDYNNFTFEEMQAPFKIPSGYSKREVK</sequence>
<evidence type="ECO:0000313" key="1">
    <source>
        <dbReference type="EMBL" id="SZD71137.1"/>
    </source>
</evidence>
<gene>
    <name evidence="1" type="ORF">SAMEA104719789_00231</name>
</gene>
<dbReference type="Gene3D" id="2.50.20.10">
    <property type="entry name" value="Lipoprotein localisation LolA/LolB/LppX"/>
    <property type="match status" value="1"/>
</dbReference>
<organism evidence="1 2">
    <name type="scientific">Candidatus Ornithobacterium hominis</name>
    <dbReference type="NCBI Taxonomy" id="2497989"/>
    <lineage>
        <taxon>Bacteria</taxon>
        <taxon>Pseudomonadati</taxon>
        <taxon>Bacteroidota</taxon>
        <taxon>Flavobacteriia</taxon>
        <taxon>Flavobacteriales</taxon>
        <taxon>Weeksellaceae</taxon>
        <taxon>Ornithobacterium</taxon>
    </lineage>
</organism>
<dbReference type="AlphaFoldDB" id="A0A383TUV8"/>
<dbReference type="Proteomes" id="UP000262142">
    <property type="component" value="Unassembled WGS sequence"/>
</dbReference>
<name>A0A383TUV8_9FLAO</name>
<evidence type="ECO:0000313" key="2">
    <source>
        <dbReference type="Proteomes" id="UP000262142"/>
    </source>
</evidence>
<proteinExistence type="predicted"/>